<dbReference type="InParanoid" id="A0A078B188"/>
<evidence type="ECO:0000313" key="8">
    <source>
        <dbReference type="EMBL" id="CDW87122.1"/>
    </source>
</evidence>
<dbReference type="InterPro" id="IPR011011">
    <property type="entry name" value="Znf_FYVE_PHD"/>
</dbReference>
<dbReference type="InterPro" id="IPR013083">
    <property type="entry name" value="Znf_RING/FYVE/PHD"/>
</dbReference>
<feature type="region of interest" description="Disordered" evidence="6">
    <location>
        <begin position="624"/>
        <end position="643"/>
    </location>
</feature>
<dbReference type="InterPro" id="IPR000306">
    <property type="entry name" value="Znf_FYVE"/>
</dbReference>
<evidence type="ECO:0000256" key="2">
    <source>
        <dbReference type="ARBA" id="ARBA00022771"/>
    </source>
</evidence>
<reference evidence="8 9" key="1">
    <citation type="submission" date="2014-06" db="EMBL/GenBank/DDBJ databases">
        <authorList>
            <person name="Swart Estienne"/>
        </authorList>
    </citation>
    <scope>NUCLEOTIDE SEQUENCE [LARGE SCALE GENOMIC DNA]</scope>
    <source>
        <strain evidence="8 9">130c</strain>
    </source>
</reference>
<dbReference type="AlphaFoldDB" id="A0A078B188"/>
<dbReference type="Pfam" id="PF01363">
    <property type="entry name" value="FYVE"/>
    <property type="match status" value="1"/>
</dbReference>
<dbReference type="EMBL" id="CCKQ01015301">
    <property type="protein sequence ID" value="CDW87122.1"/>
    <property type="molecule type" value="Genomic_DNA"/>
</dbReference>
<evidence type="ECO:0000259" key="7">
    <source>
        <dbReference type="PROSITE" id="PS50178"/>
    </source>
</evidence>
<proteinExistence type="predicted"/>
<dbReference type="SMART" id="SM00064">
    <property type="entry name" value="FYVE"/>
    <property type="match status" value="1"/>
</dbReference>
<dbReference type="GO" id="GO:0031901">
    <property type="term" value="C:early endosome membrane"/>
    <property type="evidence" value="ECO:0007669"/>
    <property type="project" value="TreeGrafter"/>
</dbReference>
<dbReference type="PANTHER" id="PTHR46319">
    <property type="entry name" value="ZINC FINGER FYVE DOMAIN-CONTAINING PROTEIN"/>
    <property type="match status" value="1"/>
</dbReference>
<dbReference type="CDD" id="cd15724">
    <property type="entry name" value="FYVE_ZFY26"/>
    <property type="match status" value="1"/>
</dbReference>
<feature type="region of interest" description="Disordered" evidence="6">
    <location>
        <begin position="156"/>
        <end position="181"/>
    </location>
</feature>
<evidence type="ECO:0000313" key="9">
    <source>
        <dbReference type="Proteomes" id="UP000039865"/>
    </source>
</evidence>
<keyword evidence="2 4" id="KW-0863">Zinc-finger</keyword>
<dbReference type="Proteomes" id="UP000039865">
    <property type="component" value="Unassembled WGS sequence"/>
</dbReference>
<feature type="compositionally biased region" description="Low complexity" evidence="6">
    <location>
        <begin position="549"/>
        <end position="558"/>
    </location>
</feature>
<keyword evidence="1" id="KW-0479">Metal-binding</keyword>
<dbReference type="PROSITE" id="PS50178">
    <property type="entry name" value="ZF_FYVE"/>
    <property type="match status" value="1"/>
</dbReference>
<feature type="coiled-coil region" evidence="5">
    <location>
        <begin position="459"/>
        <end position="486"/>
    </location>
</feature>
<gene>
    <name evidence="8" type="primary">Contig11180.g11945</name>
    <name evidence="8" type="ORF">STYLEM_16224</name>
</gene>
<feature type="compositionally biased region" description="Basic and acidic residues" evidence="6">
    <location>
        <begin position="716"/>
        <end position="739"/>
    </location>
</feature>
<name>A0A078B188_STYLE</name>
<keyword evidence="9" id="KW-1185">Reference proteome</keyword>
<dbReference type="OrthoDB" id="294573at2759"/>
<feature type="region of interest" description="Disordered" evidence="6">
    <location>
        <begin position="653"/>
        <end position="743"/>
    </location>
</feature>
<keyword evidence="5" id="KW-0175">Coiled coil</keyword>
<evidence type="ECO:0000256" key="3">
    <source>
        <dbReference type="ARBA" id="ARBA00022833"/>
    </source>
</evidence>
<feature type="compositionally biased region" description="Polar residues" evidence="6">
    <location>
        <begin position="653"/>
        <end position="712"/>
    </location>
</feature>
<evidence type="ECO:0000256" key="6">
    <source>
        <dbReference type="SAM" id="MobiDB-lite"/>
    </source>
</evidence>
<accession>A0A078B188</accession>
<sequence>MYSQDPRLNLSSNDNQFIQVNQPYSLFHPTEQHSQLDSKTSYHRNNLYPQYNHQYKHSMFSNQPLLNAIDQSSQQSSKNINQQLNNISVKDIEQDLTIASPKQEQQQPQADKQIEVKTFELKTKLRELLSRSNSEYSLASMTNENYQKFLDQNMLLNGQNQPSTDQNERPNSINSQQNNRILRSSTQNTAYLDKYASQPDIQQFTQQRPIEKIYSDKNILNSVNAVDAFTHRLSDERDFLSRKDSEREYSPLPRDGFFRSIVNFPGGLINNQNNNKFVPEQKMSNNYQPQLHQQSTATNIVSTNNNTNPIDSMSQQEFDQMNLNMVNSNVTKQQQQEYNEQYMNGTSANILHHSHSQMNQSQSPFGAQKNMQQLGFGQSSQSIMPLMSNQQSNMSATAGGYQSYSNYQDDKYNDQMLGTPQQRYMYQQNYNESYGMPRDFMPQNGYYPRGGMMFDMFELERAMHENQRLMRENKELREQMMSQRKEFETGKVNQMIKLGNLENEVNQSISKNNVLKGKIKKIKKFMLALSKIMEDSQVQDQGQKDDQNKQNQGFQNKGVDNDTDSDNEKLPTLELLCHQVKRLMTEMLEVKMKKLRANRRSYHKQYTKSLYNFNADGDYGMNEDEFNIPNSRAKSMPAQDRNFQDQQVKLQIQESSLGKKNVSKLSTTKQSTPPNRKQSEGNGRTENQNKRSSSYNAAGNQAISDRASNQLAQDAKSIDSVRRQDQRSENQRSTKKIQDGNKPMMWVPNDISEECALCKSYFNLFRRRHHCRMCGSLVCYYCSNHQEYVPGYADARVKVCDACYRDKKRLNRIKSRRWSIISGHFASNNY</sequence>
<dbReference type="Gene3D" id="3.30.40.10">
    <property type="entry name" value="Zinc/RING finger domain, C3HC4 (zinc finger)"/>
    <property type="match status" value="1"/>
</dbReference>
<feature type="region of interest" description="Disordered" evidence="6">
    <location>
        <begin position="537"/>
        <end position="567"/>
    </location>
</feature>
<keyword evidence="3" id="KW-0862">Zinc</keyword>
<dbReference type="SUPFAM" id="SSF57903">
    <property type="entry name" value="FYVE/PHD zinc finger"/>
    <property type="match status" value="1"/>
</dbReference>
<dbReference type="InterPro" id="IPR017455">
    <property type="entry name" value="Znf_FYVE-rel"/>
</dbReference>
<dbReference type="GO" id="GO:0016197">
    <property type="term" value="P:endosomal transport"/>
    <property type="evidence" value="ECO:0007669"/>
    <property type="project" value="TreeGrafter"/>
</dbReference>
<feature type="domain" description="FYVE-type" evidence="7">
    <location>
        <begin position="749"/>
        <end position="808"/>
    </location>
</feature>
<dbReference type="GO" id="GO:0008270">
    <property type="term" value="F:zinc ion binding"/>
    <property type="evidence" value="ECO:0007669"/>
    <property type="project" value="UniProtKB-KW"/>
</dbReference>
<organism evidence="8 9">
    <name type="scientific">Stylonychia lemnae</name>
    <name type="common">Ciliate</name>
    <dbReference type="NCBI Taxonomy" id="5949"/>
    <lineage>
        <taxon>Eukaryota</taxon>
        <taxon>Sar</taxon>
        <taxon>Alveolata</taxon>
        <taxon>Ciliophora</taxon>
        <taxon>Intramacronucleata</taxon>
        <taxon>Spirotrichea</taxon>
        <taxon>Stichotrichia</taxon>
        <taxon>Sporadotrichida</taxon>
        <taxon>Oxytrichidae</taxon>
        <taxon>Stylonychinae</taxon>
        <taxon>Stylonychia</taxon>
    </lineage>
</organism>
<dbReference type="PANTHER" id="PTHR46319:SF3">
    <property type="entry name" value="ZINC FINGER FYVE DOMAIN-CONTAINING PROTEIN"/>
    <property type="match status" value="1"/>
</dbReference>
<evidence type="ECO:0000256" key="4">
    <source>
        <dbReference type="PROSITE-ProRule" id="PRU00091"/>
    </source>
</evidence>
<evidence type="ECO:0000256" key="1">
    <source>
        <dbReference type="ARBA" id="ARBA00022723"/>
    </source>
</evidence>
<protein>
    <submittedName>
        <fullName evidence="8">Run and fyve domain-containing protein 1-like</fullName>
    </submittedName>
</protein>
<evidence type="ECO:0000256" key="5">
    <source>
        <dbReference type="SAM" id="Coils"/>
    </source>
</evidence>